<reference evidence="4" key="1">
    <citation type="journal article" date="2019" name="Int. J. Syst. Evol. Microbiol.">
        <title>The Global Catalogue of Microorganisms (GCM) 10K type strain sequencing project: providing services to taxonomists for standard genome sequencing and annotation.</title>
        <authorList>
            <consortium name="The Broad Institute Genomics Platform"/>
            <consortium name="The Broad Institute Genome Sequencing Center for Infectious Disease"/>
            <person name="Wu L."/>
            <person name="Ma J."/>
        </authorList>
    </citation>
    <scope>NUCLEOTIDE SEQUENCE [LARGE SCALE GENOMIC DNA]</scope>
    <source>
        <strain evidence="4">CGMCC 4.1469</strain>
    </source>
</reference>
<evidence type="ECO:0008006" key="5">
    <source>
        <dbReference type="Google" id="ProtNLM"/>
    </source>
</evidence>
<keyword evidence="1" id="KW-0472">Membrane</keyword>
<feature type="chain" id="PRO_5046124699" description="Small-conductance mechanosensitive channel" evidence="2">
    <location>
        <begin position="26"/>
        <end position="555"/>
    </location>
</feature>
<keyword evidence="1" id="KW-1133">Transmembrane helix</keyword>
<proteinExistence type="predicted"/>
<dbReference type="RefSeq" id="WP_377165428.1">
    <property type="nucleotide sequence ID" value="NZ_JBHSMQ010000002.1"/>
</dbReference>
<protein>
    <recommendedName>
        <fullName evidence="5">Small-conductance mechanosensitive channel</fullName>
    </recommendedName>
</protein>
<name>A0ABW0KN02_9BACT</name>
<feature type="transmembrane region" description="Helical" evidence="1">
    <location>
        <begin position="272"/>
        <end position="293"/>
    </location>
</feature>
<gene>
    <name evidence="3" type="ORF">ACFQDI_08495</name>
</gene>
<organism evidence="3 4">
    <name type="scientific">Prosthecobacter fluviatilis</name>
    <dbReference type="NCBI Taxonomy" id="445931"/>
    <lineage>
        <taxon>Bacteria</taxon>
        <taxon>Pseudomonadati</taxon>
        <taxon>Verrucomicrobiota</taxon>
        <taxon>Verrucomicrobiia</taxon>
        <taxon>Verrucomicrobiales</taxon>
        <taxon>Verrucomicrobiaceae</taxon>
        <taxon>Prosthecobacter</taxon>
    </lineage>
</organism>
<feature type="transmembrane region" description="Helical" evidence="1">
    <location>
        <begin position="299"/>
        <end position="316"/>
    </location>
</feature>
<evidence type="ECO:0000313" key="4">
    <source>
        <dbReference type="Proteomes" id="UP001596052"/>
    </source>
</evidence>
<evidence type="ECO:0000256" key="1">
    <source>
        <dbReference type="SAM" id="Phobius"/>
    </source>
</evidence>
<evidence type="ECO:0000313" key="3">
    <source>
        <dbReference type="EMBL" id="MFC5454888.1"/>
    </source>
</evidence>
<comment type="caution">
    <text evidence="3">The sequence shown here is derived from an EMBL/GenBank/DDBJ whole genome shotgun (WGS) entry which is preliminary data.</text>
</comment>
<dbReference type="EMBL" id="JBHSMQ010000002">
    <property type="protein sequence ID" value="MFC5454888.1"/>
    <property type="molecule type" value="Genomic_DNA"/>
</dbReference>
<sequence>MTFPKTAPVRWMAAFLCLAMANAKAQPTAAATGGNGRSEVALSALAESFRQVDEEMKAVRALLKAKLPEDEETRLQERALGLSAKREALMKDLERVATGVEPQTFAAPEGLELNLQQETRELLLPIIQELRQLTASPREVEGLRRQLAALQQRQQLASTAQKNLEGQMKLATDPTLKPLLGELLIQWKKRQNDVETELAVAEFKLEELEVKRGGTLGTLRDVAAGFVRQRGRNLMLACLISLLIFGGMRLLWRRLSRLPALKRKNRSFSVRVAAVGYHGLSLLLSVFAVLLVFYLAGDWVLLGLAVMFLIGIAWTGKQTLPVVYEQVKLLLNLGSVREGERVVYNGLPWEVRSVGVFSELRNPALDGGHIRLPLRELTTLVSRPDEDESWFPCATDEWVCLSDGTHGKVVTQTPDWVQLVLLGGSRRTYPTQMFLKLCPENLTKSFRVRTIFGIDYRHQGISTTEVPQKLRAHLERELRSLIGVEHLKNVSVELSEAGKSSLNYTVLADFSGEVAQRYSSLKRAIQRLCVDACNLNSWNLPYNQLTLHKGEPALA</sequence>
<feature type="signal peptide" evidence="2">
    <location>
        <begin position="1"/>
        <end position="25"/>
    </location>
</feature>
<keyword evidence="1" id="KW-0812">Transmembrane</keyword>
<evidence type="ECO:0000256" key="2">
    <source>
        <dbReference type="SAM" id="SignalP"/>
    </source>
</evidence>
<dbReference type="Proteomes" id="UP001596052">
    <property type="component" value="Unassembled WGS sequence"/>
</dbReference>
<keyword evidence="2" id="KW-0732">Signal</keyword>
<feature type="transmembrane region" description="Helical" evidence="1">
    <location>
        <begin position="234"/>
        <end position="252"/>
    </location>
</feature>
<keyword evidence="4" id="KW-1185">Reference proteome</keyword>
<accession>A0ABW0KN02</accession>